<name>A0ABY5YCP8_9FLAO</name>
<accession>A0ABY5YCP8</accession>
<gene>
    <name evidence="1" type="ORF">NYZ99_09400</name>
</gene>
<dbReference type="EMBL" id="CP104205">
    <property type="protein sequence ID" value="UWX56704.1"/>
    <property type="molecule type" value="Genomic_DNA"/>
</dbReference>
<dbReference type="Proteomes" id="UP001059209">
    <property type="component" value="Chromosome"/>
</dbReference>
<organism evidence="1 2">
    <name type="scientific">Maribacter litopenaei</name>
    <dbReference type="NCBI Taxonomy" id="2976127"/>
    <lineage>
        <taxon>Bacteria</taxon>
        <taxon>Pseudomonadati</taxon>
        <taxon>Bacteroidota</taxon>
        <taxon>Flavobacteriia</taxon>
        <taxon>Flavobacteriales</taxon>
        <taxon>Flavobacteriaceae</taxon>
        <taxon>Maribacter</taxon>
    </lineage>
</organism>
<protein>
    <submittedName>
        <fullName evidence="1">Uncharacterized protein</fullName>
    </submittedName>
</protein>
<evidence type="ECO:0000313" key="2">
    <source>
        <dbReference type="Proteomes" id="UP001059209"/>
    </source>
</evidence>
<dbReference type="RefSeq" id="WP_260575336.1">
    <property type="nucleotide sequence ID" value="NZ_CP104205.1"/>
</dbReference>
<reference evidence="1" key="1">
    <citation type="submission" date="2022-09" db="EMBL/GenBank/DDBJ databases">
        <title>Maribacter litopenaei sp. nov., isolated from the intestinal tract of the Pacific White Shrimp, Litopenaeus vannamei.</title>
        <authorList>
            <person name="Kim S.Y."/>
            <person name="Hwang C.Y."/>
        </authorList>
    </citation>
    <scope>NUCLEOTIDE SEQUENCE</scope>
    <source>
        <strain evidence="1">HL-LV01</strain>
    </source>
</reference>
<proteinExistence type="predicted"/>
<evidence type="ECO:0000313" key="1">
    <source>
        <dbReference type="EMBL" id="UWX56704.1"/>
    </source>
</evidence>
<sequence length="162" mass="18428">MELKSTVISKCPDPWGYFNGEFSAKNHLFKITREFNLCDKVNGFSEARENCSNYSEGKCNGACIQKEDTTAYNDRVMEALHKYTLKDKNVLLVDKGRELGENSATMIRKGSLVGVGYYDLNHQINNIHILETLITPMNGTHNANFIIESYLRKKKILKTISL</sequence>
<keyword evidence="2" id="KW-1185">Reference proteome</keyword>